<dbReference type="AlphaFoldDB" id="A0A1G1XYB1"/>
<feature type="transmembrane region" description="Helical" evidence="1">
    <location>
        <begin position="97"/>
        <end position="118"/>
    </location>
</feature>
<reference evidence="2 3" key="1">
    <citation type="journal article" date="2016" name="Nat. Commun.">
        <title>Thousands of microbial genomes shed light on interconnected biogeochemical processes in an aquifer system.</title>
        <authorList>
            <person name="Anantharaman K."/>
            <person name="Brown C.T."/>
            <person name="Hug L.A."/>
            <person name="Sharon I."/>
            <person name="Castelle C.J."/>
            <person name="Probst A.J."/>
            <person name="Thomas B.C."/>
            <person name="Singh A."/>
            <person name="Wilkins M.J."/>
            <person name="Karaoz U."/>
            <person name="Brodie E.L."/>
            <person name="Williams K.H."/>
            <person name="Hubbard S.S."/>
            <person name="Banfield J.F."/>
        </authorList>
    </citation>
    <scope>NUCLEOTIDE SEQUENCE [LARGE SCALE GENOMIC DNA]</scope>
</reference>
<feature type="transmembrane region" description="Helical" evidence="1">
    <location>
        <begin position="23"/>
        <end position="47"/>
    </location>
</feature>
<protein>
    <recommendedName>
        <fullName evidence="4">Histidine kinase N-terminal 7TM region domain-containing protein</fullName>
    </recommendedName>
</protein>
<gene>
    <name evidence="2" type="ORF">A2744_01500</name>
</gene>
<evidence type="ECO:0000313" key="3">
    <source>
        <dbReference type="Proteomes" id="UP000178240"/>
    </source>
</evidence>
<keyword evidence="1" id="KW-1133">Transmembrane helix</keyword>
<comment type="caution">
    <text evidence="2">The sequence shown here is derived from an EMBL/GenBank/DDBJ whole genome shotgun (WGS) entry which is preliminary data.</text>
</comment>
<keyword evidence="1" id="KW-0472">Membrane</keyword>
<evidence type="ECO:0000256" key="1">
    <source>
        <dbReference type="SAM" id="Phobius"/>
    </source>
</evidence>
<accession>A0A1G1XYB1</accession>
<proteinExistence type="predicted"/>
<feature type="transmembrane region" description="Helical" evidence="1">
    <location>
        <begin position="59"/>
        <end position="77"/>
    </location>
</feature>
<sequence>MLLFFWVLLTAFSRLVTEVESAWLLYQFKFSFGLLVALFFQIFTLYFPYRTKINLFHQALIVSSVILSVIIFMAWPQAAINNISILSGNSLVAVNKIYWTLFSFSFTLCFFVAFFRLYKKWREQSDFLKTQIQFVLFSALIPTVFAWFFNITFFFFNEFNYDWLGAFLTFLFSFPLYYFVFYYQKD</sequence>
<feature type="transmembrane region" description="Helical" evidence="1">
    <location>
        <begin position="163"/>
        <end position="183"/>
    </location>
</feature>
<feature type="transmembrane region" description="Helical" evidence="1">
    <location>
        <begin position="134"/>
        <end position="157"/>
    </location>
</feature>
<organism evidence="2 3">
    <name type="scientific">Candidatus Buchananbacteria bacterium RIFCSPHIGHO2_01_FULL_44_11</name>
    <dbReference type="NCBI Taxonomy" id="1797535"/>
    <lineage>
        <taxon>Bacteria</taxon>
        <taxon>Candidatus Buchananiibacteriota</taxon>
    </lineage>
</organism>
<evidence type="ECO:0000313" key="2">
    <source>
        <dbReference type="EMBL" id="OGY44961.1"/>
    </source>
</evidence>
<name>A0A1G1XYB1_9BACT</name>
<dbReference type="EMBL" id="MHIE01000030">
    <property type="protein sequence ID" value="OGY44961.1"/>
    <property type="molecule type" value="Genomic_DNA"/>
</dbReference>
<keyword evidence="1" id="KW-0812">Transmembrane</keyword>
<dbReference type="STRING" id="1797535.A2744_01500"/>
<evidence type="ECO:0008006" key="4">
    <source>
        <dbReference type="Google" id="ProtNLM"/>
    </source>
</evidence>
<dbReference type="Proteomes" id="UP000178240">
    <property type="component" value="Unassembled WGS sequence"/>
</dbReference>